<dbReference type="EMBL" id="CAJOBD010006323">
    <property type="protein sequence ID" value="CAF4057970.1"/>
    <property type="molecule type" value="Genomic_DNA"/>
</dbReference>
<dbReference type="InterPro" id="IPR020617">
    <property type="entry name" value="Thiolase_C"/>
</dbReference>
<dbReference type="Gene3D" id="3.40.47.10">
    <property type="match status" value="1"/>
</dbReference>
<evidence type="ECO:0000259" key="4">
    <source>
        <dbReference type="Pfam" id="PF02803"/>
    </source>
</evidence>
<reference evidence="5" key="1">
    <citation type="submission" date="2021-02" db="EMBL/GenBank/DDBJ databases">
        <authorList>
            <person name="Nowell W R."/>
        </authorList>
    </citation>
    <scope>NUCLEOTIDE SEQUENCE</scope>
</reference>
<dbReference type="InterPro" id="IPR016039">
    <property type="entry name" value="Thiolase-like"/>
</dbReference>
<evidence type="ECO:0000256" key="1">
    <source>
        <dbReference type="ARBA" id="ARBA00010982"/>
    </source>
</evidence>
<protein>
    <recommendedName>
        <fullName evidence="4">Thiolase C-terminal domain-containing protein</fullName>
    </recommendedName>
</protein>
<name>A0A819S9K6_9BILA</name>
<evidence type="ECO:0000256" key="3">
    <source>
        <dbReference type="ARBA" id="ARBA00023315"/>
    </source>
</evidence>
<keyword evidence="3" id="KW-0012">Acyltransferase</keyword>
<comment type="similarity">
    <text evidence="1">Belongs to the thiolase-like superfamily. Thiolase family.</text>
</comment>
<dbReference type="PANTHER" id="PTHR18919">
    <property type="entry name" value="ACETYL-COA C-ACYLTRANSFERASE"/>
    <property type="match status" value="1"/>
</dbReference>
<feature type="domain" description="Thiolase C-terminal" evidence="4">
    <location>
        <begin position="22"/>
        <end position="101"/>
    </location>
</feature>
<evidence type="ECO:0000256" key="2">
    <source>
        <dbReference type="ARBA" id="ARBA00022679"/>
    </source>
</evidence>
<gene>
    <name evidence="5" type="ORF">JBS370_LOCUS29418</name>
</gene>
<proteinExistence type="inferred from homology"/>
<comment type="caution">
    <text evidence="5">The sequence shown here is derived from an EMBL/GenBank/DDBJ whole genome shotgun (WGS) entry which is preliminary data.</text>
</comment>
<dbReference type="AlphaFoldDB" id="A0A819S9K6"/>
<accession>A0A819S9K6</accession>
<dbReference type="GO" id="GO:0006635">
    <property type="term" value="P:fatty acid beta-oxidation"/>
    <property type="evidence" value="ECO:0007669"/>
    <property type="project" value="TreeGrafter"/>
</dbReference>
<dbReference type="PANTHER" id="PTHR18919:SF156">
    <property type="entry name" value="ACETYL-COA ACETYLTRANSFERASE, MITOCHONDRIAL"/>
    <property type="match status" value="1"/>
</dbReference>
<dbReference type="SUPFAM" id="SSF53901">
    <property type="entry name" value="Thiolase-like"/>
    <property type="match status" value="1"/>
</dbReference>
<dbReference type="GO" id="GO:0003985">
    <property type="term" value="F:acetyl-CoA C-acetyltransferase activity"/>
    <property type="evidence" value="ECO:0007669"/>
    <property type="project" value="TreeGrafter"/>
</dbReference>
<keyword evidence="2" id="KW-0808">Transferase</keyword>
<sequence length="183" mass="19887">MSDGAAVCLLMTRQAVDALGCKPLARVVAFADAETNPIDFSIAPTMAISKLLKMVNVNKDDIAMWEVNEAFSAVALVNAKLLGISQDKLNIHGGSVGLGHPEHILHTYRCILHYRTDYIISTTAVTSVGDMTKYVVEELNALSSPVKIILLNRESLVSLTKHLIDVDVHEAMITARKASSRCK</sequence>
<organism evidence="5 6">
    <name type="scientific">Rotaria sordida</name>
    <dbReference type="NCBI Taxonomy" id="392033"/>
    <lineage>
        <taxon>Eukaryota</taxon>
        <taxon>Metazoa</taxon>
        <taxon>Spiralia</taxon>
        <taxon>Gnathifera</taxon>
        <taxon>Rotifera</taxon>
        <taxon>Eurotatoria</taxon>
        <taxon>Bdelloidea</taxon>
        <taxon>Philodinida</taxon>
        <taxon>Philodinidae</taxon>
        <taxon>Rotaria</taxon>
    </lineage>
</organism>
<dbReference type="GO" id="GO:0005739">
    <property type="term" value="C:mitochondrion"/>
    <property type="evidence" value="ECO:0007669"/>
    <property type="project" value="TreeGrafter"/>
</dbReference>
<dbReference type="Pfam" id="PF02803">
    <property type="entry name" value="Thiolase_C"/>
    <property type="match status" value="1"/>
</dbReference>
<evidence type="ECO:0000313" key="6">
    <source>
        <dbReference type="Proteomes" id="UP000663836"/>
    </source>
</evidence>
<dbReference type="Proteomes" id="UP000663836">
    <property type="component" value="Unassembled WGS sequence"/>
</dbReference>
<evidence type="ECO:0000313" key="5">
    <source>
        <dbReference type="EMBL" id="CAF4057970.1"/>
    </source>
</evidence>